<accession>A0ACB8XNL8</accession>
<evidence type="ECO:0000313" key="1">
    <source>
        <dbReference type="EMBL" id="KAI3669410.1"/>
    </source>
</evidence>
<comment type="caution">
    <text evidence="1">The sequence shown here is derived from an EMBL/GenBank/DDBJ whole genome shotgun (WGS) entry which is preliminary data.</text>
</comment>
<sequence>MASSMRLKKTLTRTFIKKSGSLPFPPPSLPLVSRSSSSSLDYLSLPGGEATTGGLGILFTSFYSGRN</sequence>
<reference evidence="1 2" key="2">
    <citation type="journal article" date="2022" name="Mol. Ecol. Resour.">
        <title>The genomes of chicory, endive, great burdock and yacon provide insights into Asteraceae paleo-polyploidization history and plant inulin production.</title>
        <authorList>
            <person name="Fan W."/>
            <person name="Wang S."/>
            <person name="Wang H."/>
            <person name="Wang A."/>
            <person name="Jiang F."/>
            <person name="Liu H."/>
            <person name="Zhao H."/>
            <person name="Xu D."/>
            <person name="Zhang Y."/>
        </authorList>
    </citation>
    <scope>NUCLEOTIDE SEQUENCE [LARGE SCALE GENOMIC DNA]</scope>
    <source>
        <strain evidence="2">cv. Niubang</strain>
    </source>
</reference>
<protein>
    <submittedName>
        <fullName evidence="1">Uncharacterized protein</fullName>
    </submittedName>
</protein>
<reference evidence="2" key="1">
    <citation type="journal article" date="2022" name="Mol. Ecol. Resour.">
        <title>The genomes of chicory, endive, great burdock and yacon provide insights into Asteraceae palaeo-polyploidization history and plant inulin production.</title>
        <authorList>
            <person name="Fan W."/>
            <person name="Wang S."/>
            <person name="Wang H."/>
            <person name="Wang A."/>
            <person name="Jiang F."/>
            <person name="Liu H."/>
            <person name="Zhao H."/>
            <person name="Xu D."/>
            <person name="Zhang Y."/>
        </authorList>
    </citation>
    <scope>NUCLEOTIDE SEQUENCE [LARGE SCALE GENOMIC DNA]</scope>
    <source>
        <strain evidence="2">cv. Niubang</strain>
    </source>
</reference>
<keyword evidence="2" id="KW-1185">Reference proteome</keyword>
<name>A0ACB8XNL8_ARCLA</name>
<dbReference type="EMBL" id="CM042062">
    <property type="protein sequence ID" value="KAI3669410.1"/>
    <property type="molecule type" value="Genomic_DNA"/>
</dbReference>
<evidence type="ECO:0000313" key="2">
    <source>
        <dbReference type="Proteomes" id="UP001055879"/>
    </source>
</evidence>
<gene>
    <name evidence="1" type="ORF">L6452_40645</name>
</gene>
<dbReference type="Proteomes" id="UP001055879">
    <property type="component" value="Linkage Group LG16"/>
</dbReference>
<organism evidence="1 2">
    <name type="scientific">Arctium lappa</name>
    <name type="common">Greater burdock</name>
    <name type="synonym">Lappa major</name>
    <dbReference type="NCBI Taxonomy" id="4217"/>
    <lineage>
        <taxon>Eukaryota</taxon>
        <taxon>Viridiplantae</taxon>
        <taxon>Streptophyta</taxon>
        <taxon>Embryophyta</taxon>
        <taxon>Tracheophyta</taxon>
        <taxon>Spermatophyta</taxon>
        <taxon>Magnoliopsida</taxon>
        <taxon>eudicotyledons</taxon>
        <taxon>Gunneridae</taxon>
        <taxon>Pentapetalae</taxon>
        <taxon>asterids</taxon>
        <taxon>campanulids</taxon>
        <taxon>Asterales</taxon>
        <taxon>Asteraceae</taxon>
        <taxon>Carduoideae</taxon>
        <taxon>Cardueae</taxon>
        <taxon>Arctiinae</taxon>
        <taxon>Arctium</taxon>
    </lineage>
</organism>
<proteinExistence type="predicted"/>